<dbReference type="HOGENOM" id="CLU_219893_0_0_6"/>
<evidence type="ECO:0000313" key="3">
    <source>
        <dbReference type="Proteomes" id="UP000004471"/>
    </source>
</evidence>
<dbReference type="EMBL" id="AEAH01004340">
    <property type="protein sequence ID" value="EGH36025.1"/>
    <property type="molecule type" value="Genomic_DNA"/>
</dbReference>
<comment type="caution">
    <text evidence="2">The sequence shown here is derived from an EMBL/GenBank/DDBJ whole genome shotgun (WGS) entry which is preliminary data.</text>
</comment>
<dbReference type="InterPro" id="IPR042099">
    <property type="entry name" value="ANL_N_sf"/>
</dbReference>
<evidence type="ECO:0000313" key="2">
    <source>
        <dbReference type="EMBL" id="EGH36025.1"/>
    </source>
</evidence>
<dbReference type="InterPro" id="IPR000873">
    <property type="entry name" value="AMP-dep_synth/lig_dom"/>
</dbReference>
<feature type="domain" description="AMP-dependent synthetase/ligase" evidence="1">
    <location>
        <begin position="1"/>
        <end position="34"/>
    </location>
</feature>
<dbReference type="SUPFAM" id="SSF56801">
    <property type="entry name" value="Acetyl-CoA synthetase-like"/>
    <property type="match status" value="1"/>
</dbReference>
<accession>F3G0N3</accession>
<sequence>MTYAELNREANQLAHQLIKLGIGPDDRVAICVERGS</sequence>
<dbReference type="Gene3D" id="3.40.50.12780">
    <property type="entry name" value="N-terminal domain of ligase-like"/>
    <property type="match status" value="1"/>
</dbReference>
<dbReference type="Pfam" id="PF00501">
    <property type="entry name" value="AMP-binding"/>
    <property type="match status" value="1"/>
</dbReference>
<organism evidence="2 3">
    <name type="scientific">Pseudomonas syringae pv. japonica str. M301072</name>
    <dbReference type="NCBI Taxonomy" id="629262"/>
    <lineage>
        <taxon>Bacteria</taxon>
        <taxon>Pseudomonadati</taxon>
        <taxon>Pseudomonadota</taxon>
        <taxon>Gammaproteobacteria</taxon>
        <taxon>Pseudomonadales</taxon>
        <taxon>Pseudomonadaceae</taxon>
        <taxon>Pseudomonas</taxon>
        <taxon>Pseudomonas syringae</taxon>
    </lineage>
</organism>
<feature type="non-terminal residue" evidence="2">
    <location>
        <position position="36"/>
    </location>
</feature>
<proteinExistence type="predicted"/>
<gene>
    <name evidence="2" type="ORF">PSYJA_46011</name>
</gene>
<dbReference type="AlphaFoldDB" id="F3G0N3"/>
<name>F3G0N3_PSESX</name>
<protein>
    <submittedName>
        <fullName evidence="2">Amino acid adenylation</fullName>
    </submittedName>
</protein>
<reference evidence="2 3" key="1">
    <citation type="journal article" date="2011" name="PLoS Pathog.">
        <title>Dynamic evolution of pathogenicity revealed by sequencing and comparative genomics of 19 Pseudomonas syringae isolates.</title>
        <authorList>
            <person name="Baltrus D.A."/>
            <person name="Nishimura M.T."/>
            <person name="Romanchuk A."/>
            <person name="Chang J.H."/>
            <person name="Mukhtar M.S."/>
            <person name="Cherkis K."/>
            <person name="Roach J."/>
            <person name="Grant S.R."/>
            <person name="Jones C.D."/>
            <person name="Dangl J.L."/>
        </authorList>
    </citation>
    <scope>NUCLEOTIDE SEQUENCE [LARGE SCALE GENOMIC DNA]</scope>
    <source>
        <strain evidence="3">M301072PT</strain>
    </source>
</reference>
<dbReference type="Proteomes" id="UP000004471">
    <property type="component" value="Unassembled WGS sequence"/>
</dbReference>
<evidence type="ECO:0000259" key="1">
    <source>
        <dbReference type="Pfam" id="PF00501"/>
    </source>
</evidence>